<organism evidence="2 3">
    <name type="scientific">Zoogloea oleivorans</name>
    <dbReference type="NCBI Taxonomy" id="1552750"/>
    <lineage>
        <taxon>Bacteria</taxon>
        <taxon>Pseudomonadati</taxon>
        <taxon>Pseudomonadota</taxon>
        <taxon>Betaproteobacteria</taxon>
        <taxon>Rhodocyclales</taxon>
        <taxon>Zoogloeaceae</taxon>
        <taxon>Zoogloea</taxon>
    </lineage>
</organism>
<dbReference type="PANTHER" id="PTHR21666">
    <property type="entry name" value="PEPTIDASE-RELATED"/>
    <property type="match status" value="1"/>
</dbReference>
<proteinExistence type="predicted"/>
<dbReference type="Proteomes" id="UP000389128">
    <property type="component" value="Unassembled WGS sequence"/>
</dbReference>
<keyword evidence="3" id="KW-1185">Reference proteome</keyword>
<dbReference type="InterPro" id="IPR050570">
    <property type="entry name" value="Cell_wall_metabolism_enzyme"/>
</dbReference>
<dbReference type="OrthoDB" id="9815245at2"/>
<dbReference type="CDD" id="cd12797">
    <property type="entry name" value="M23_peptidase"/>
    <property type="match status" value="1"/>
</dbReference>
<dbReference type="AlphaFoldDB" id="A0A6C2D1N0"/>
<name>A0A6C2D1N0_9RHOO</name>
<dbReference type="Pfam" id="PF01551">
    <property type="entry name" value="Peptidase_M23"/>
    <property type="match status" value="1"/>
</dbReference>
<comment type="caution">
    <text evidence="2">The sequence shown here is derived from an EMBL/GenBank/DDBJ whole genome shotgun (WGS) entry which is preliminary data.</text>
</comment>
<dbReference type="EMBL" id="SDKK01000006">
    <property type="protein sequence ID" value="TYC59911.1"/>
    <property type="molecule type" value="Genomic_DNA"/>
</dbReference>
<accession>A0A6C2D1N0</accession>
<dbReference type="PANTHER" id="PTHR21666:SF270">
    <property type="entry name" value="MUREIN HYDROLASE ACTIVATOR ENVC"/>
    <property type="match status" value="1"/>
</dbReference>
<dbReference type="InterPro" id="IPR016047">
    <property type="entry name" value="M23ase_b-sheet_dom"/>
</dbReference>
<evidence type="ECO:0000259" key="1">
    <source>
        <dbReference type="Pfam" id="PF01551"/>
    </source>
</evidence>
<evidence type="ECO:0000313" key="3">
    <source>
        <dbReference type="Proteomes" id="UP000389128"/>
    </source>
</evidence>
<dbReference type="InterPro" id="IPR036365">
    <property type="entry name" value="PGBD-like_sf"/>
</dbReference>
<dbReference type="Gene3D" id="2.70.70.10">
    <property type="entry name" value="Glucose Permease (Domain IIA)"/>
    <property type="match status" value="1"/>
</dbReference>
<dbReference type="InterPro" id="IPR011055">
    <property type="entry name" value="Dup_hybrid_motif"/>
</dbReference>
<dbReference type="Gene3D" id="1.10.101.10">
    <property type="entry name" value="PGBD-like superfamily/PGBD"/>
    <property type="match status" value="1"/>
</dbReference>
<reference evidence="2 3" key="1">
    <citation type="submission" date="2019-01" db="EMBL/GenBank/DDBJ databases">
        <title>Zoogloea oleivorans genome sequencing and assembly.</title>
        <authorList>
            <person name="Tancsics A."/>
            <person name="Farkas M."/>
            <person name="Kriszt B."/>
            <person name="Maroti G."/>
            <person name="Horvath B."/>
        </authorList>
    </citation>
    <scope>NUCLEOTIDE SEQUENCE [LARGE SCALE GENOMIC DNA]</scope>
    <source>
        <strain evidence="2 3">Buc</strain>
    </source>
</reference>
<dbReference type="InterPro" id="IPR036366">
    <property type="entry name" value="PGBDSf"/>
</dbReference>
<dbReference type="SUPFAM" id="SSF47090">
    <property type="entry name" value="PGBD-like"/>
    <property type="match status" value="1"/>
</dbReference>
<gene>
    <name evidence="2" type="ORF">ETQ85_07735</name>
</gene>
<protein>
    <recommendedName>
        <fullName evidence="1">M23ase beta-sheet core domain-containing protein</fullName>
    </recommendedName>
</protein>
<dbReference type="GO" id="GO:0004222">
    <property type="term" value="F:metalloendopeptidase activity"/>
    <property type="evidence" value="ECO:0007669"/>
    <property type="project" value="TreeGrafter"/>
</dbReference>
<sequence length="290" mass="31220">MLEHRGRCRDTREASALPKETMMEIGASVGAWEKGARNLKDDVVTVQQLLTRAAGQLGRPELDPRGIDGGIAKPPTKSDTVKAIKAFQSLVGIGPDGVIDPGGRTWQKLAGAENGVVEPPSAGEACFPFAKAAVADWIHAPRAFGSNRSGGQRAHAGCDLYAPVGRTIYAVRDGVVMRDPYLFYAETDALEVDHGDFVIRYGEIKRGCALRKGDKVRLGQPIAQVGLLVGIKVPSAMLHFEMYKGSGSGPLSVAREISARRADGVAFMRRSDLIDPTPFLNDWKTRLAMP</sequence>
<dbReference type="SUPFAM" id="SSF51261">
    <property type="entry name" value="Duplicated hybrid motif"/>
    <property type="match status" value="1"/>
</dbReference>
<feature type="domain" description="M23ase beta-sheet core" evidence="1">
    <location>
        <begin position="154"/>
        <end position="245"/>
    </location>
</feature>
<evidence type="ECO:0000313" key="2">
    <source>
        <dbReference type="EMBL" id="TYC59911.1"/>
    </source>
</evidence>